<feature type="transmembrane region" description="Helical" evidence="1">
    <location>
        <begin position="346"/>
        <end position="371"/>
    </location>
</feature>
<gene>
    <name evidence="2" type="primary">cpsO</name>
    <name evidence="2" type="ORF">1224887.seq-orf17</name>
</gene>
<organism evidence="2">
    <name type="scientific">Streptococcus suis</name>
    <dbReference type="NCBI Taxonomy" id="1307"/>
    <lineage>
        <taxon>Bacteria</taxon>
        <taxon>Bacillati</taxon>
        <taxon>Bacillota</taxon>
        <taxon>Bacilli</taxon>
        <taxon>Lactobacillales</taxon>
        <taxon>Streptococcaceae</taxon>
        <taxon>Streptococcus</taxon>
    </lineage>
</organism>
<proteinExistence type="predicted"/>
<feature type="transmembrane region" description="Helical" evidence="1">
    <location>
        <begin position="219"/>
        <end position="237"/>
    </location>
</feature>
<feature type="transmembrane region" description="Helical" evidence="1">
    <location>
        <begin position="12"/>
        <end position="34"/>
    </location>
</feature>
<feature type="transmembrane region" description="Helical" evidence="1">
    <location>
        <begin position="413"/>
        <end position="431"/>
    </location>
</feature>
<feature type="transmembrane region" description="Helical" evidence="1">
    <location>
        <begin position="81"/>
        <end position="104"/>
    </location>
</feature>
<feature type="transmembrane region" description="Helical" evidence="1">
    <location>
        <begin position="40"/>
        <end position="60"/>
    </location>
</feature>
<protein>
    <submittedName>
        <fullName evidence="2">Wzy</fullName>
    </submittedName>
</protein>
<accession>A0A1P8VRH3</accession>
<keyword evidence="1" id="KW-0472">Membrane</keyword>
<evidence type="ECO:0000256" key="1">
    <source>
        <dbReference type="SAM" id="Phobius"/>
    </source>
</evidence>
<sequence length="434" mass="49990">MKIIYDKVAYKWLPYKVLVGYILSLLILSIIGPVRYNFDIFALLMVILYILAFVFFTWVGMAKSSTYNPAYFANQSGKQGLLRLIKIGIILILPIKVLLVVSSIQLMGLPSFSNIFSTLASVYTRMHQGGETENIYRQIDTFCTIIFYFSTFAGIYWRKKMKTIFFFFIIVNISLDLFYNLYFIGTQRSIITIVVLIITLFACKSIESDSHINKRKLKKIVLIISVLLVIFLNILSARKTFWAPSDSYIYNNERFDFSNPLLFWCATDKLKYDVCNLMSYLTQGFYGLSLSFQVPFEWSYMLGSVRGLNSIISQVFPFIPNTIDLTYPLRAGEIFNLDGLANWYSIFPWLASDLTFGGALLYMGGVAWLFMRCWIQSVKYDNPIAFTLLVLLIIQYVFLIANNQLFVQRGESLATVCLLFFYCIYGGKSNFSPK</sequence>
<feature type="transmembrane region" description="Helical" evidence="1">
    <location>
        <begin position="190"/>
        <end position="207"/>
    </location>
</feature>
<name>A0A1P8VRH3_STRSU</name>
<dbReference type="AlphaFoldDB" id="A0A1P8VRH3"/>
<feature type="transmembrane region" description="Helical" evidence="1">
    <location>
        <begin position="164"/>
        <end position="184"/>
    </location>
</feature>
<dbReference type="EMBL" id="KX870062">
    <property type="protein sequence ID" value="APZ79209.1"/>
    <property type="molecule type" value="Genomic_DNA"/>
</dbReference>
<feature type="transmembrane region" description="Helical" evidence="1">
    <location>
        <begin position="383"/>
        <end position="401"/>
    </location>
</feature>
<evidence type="ECO:0000313" key="2">
    <source>
        <dbReference type="EMBL" id="APZ79209.1"/>
    </source>
</evidence>
<keyword evidence="1" id="KW-0812">Transmembrane</keyword>
<reference evidence="2" key="1">
    <citation type="submission" date="2017-01" db="EMBL/GenBank/DDBJ databases">
        <title>Genetic analysis of capsular polysaccharide synthesis gene clusters from non-serotypeable of Streptococcus suis.</title>
        <authorList>
            <person name="Qiu X."/>
            <person name="Zheng H."/>
        </authorList>
    </citation>
    <scope>NUCLEOTIDE SEQUENCE</scope>
    <source>
        <strain evidence="2">1224887</strain>
    </source>
</reference>
<feature type="transmembrane region" description="Helical" evidence="1">
    <location>
        <begin position="135"/>
        <end position="157"/>
    </location>
</feature>
<keyword evidence="1" id="KW-1133">Transmembrane helix</keyword>